<evidence type="ECO:0000313" key="2">
    <source>
        <dbReference type="EMBL" id="TFY60635.1"/>
    </source>
</evidence>
<organism evidence="2 3">
    <name type="scientific">Rhodofomes roseus</name>
    <dbReference type="NCBI Taxonomy" id="34475"/>
    <lineage>
        <taxon>Eukaryota</taxon>
        <taxon>Fungi</taxon>
        <taxon>Dikarya</taxon>
        <taxon>Basidiomycota</taxon>
        <taxon>Agaricomycotina</taxon>
        <taxon>Agaricomycetes</taxon>
        <taxon>Polyporales</taxon>
        <taxon>Rhodofomes</taxon>
    </lineage>
</organism>
<evidence type="ECO:0000313" key="3">
    <source>
        <dbReference type="Proteomes" id="UP000298390"/>
    </source>
</evidence>
<comment type="caution">
    <text evidence="2">The sequence shown here is derived from an EMBL/GenBank/DDBJ whole genome shotgun (WGS) entry which is preliminary data.</text>
</comment>
<dbReference type="Proteomes" id="UP000298390">
    <property type="component" value="Unassembled WGS sequence"/>
</dbReference>
<dbReference type="STRING" id="34475.A0A4Y9YE71"/>
<dbReference type="EMBL" id="SEKV01000244">
    <property type="protein sequence ID" value="TFY60635.1"/>
    <property type="molecule type" value="Genomic_DNA"/>
</dbReference>
<dbReference type="Pfam" id="PF12937">
    <property type="entry name" value="F-box-like"/>
    <property type="match status" value="1"/>
</dbReference>
<reference evidence="2 3" key="1">
    <citation type="submission" date="2019-01" db="EMBL/GenBank/DDBJ databases">
        <title>Genome sequencing of the rare red list fungi Fomitopsis rosea.</title>
        <authorList>
            <person name="Buettner E."/>
            <person name="Kellner H."/>
        </authorList>
    </citation>
    <scope>NUCLEOTIDE SEQUENCE [LARGE SCALE GENOMIC DNA]</scope>
    <source>
        <strain evidence="2 3">DSM 105464</strain>
    </source>
</reference>
<evidence type="ECO:0000259" key="1">
    <source>
        <dbReference type="Pfam" id="PF12937"/>
    </source>
</evidence>
<dbReference type="InterPro" id="IPR001810">
    <property type="entry name" value="F-box_dom"/>
</dbReference>
<dbReference type="AlphaFoldDB" id="A0A4Y9YE71"/>
<sequence length="567" mass="64147">MALLPLPQGVLLVLRDEDRTRIEDRSKQEMRDWLSAKALKLKLELSRVQTVYNSTLTINLIPNELLVEILRCALDPYDCVWAATTMGVCRHWQDTIAAAPYLWSSLSLSHRNTQFVELCIVRSQDAPLSISLRVDDAFVGRGEGNELSWVLDLITLHRSRLADVNIRLDSRRTPEIRPALDRLAHLLQSSLPRLTAISLARTTDGIVPDGLLKLDPLCHPAMRRVELAGIEFGRHGLQISQLTTLVLRNIDKGYLVLGVVTSVASLLDILEACVQLRYFTYEKWQNIQRKPVDPSRIVSLPEMRRFHVLGYLADIGRIMPHISLPRQAALLLDVSRYNLANPSPLGAILPRRSTHSAALDEVDVVKVHHHNHELHVVAFSRCTYDGEVALRLAYPYTTSYGDDIILLYNILRGLEHLFPSSLQVLIFDTDVERITLEDWSLVLRTFPGLKGLNVHDISRTPKQFLFAIASALEPKPTGVPCCHLQKLRLTYAPQKVKRSLKMLRALQIALQKRAEAGYRLPNLRLEFKQQADDGHTVNDALQSSAKFLRLQRGFETSTGSVTIIWED</sequence>
<feature type="domain" description="F-box" evidence="1">
    <location>
        <begin position="59"/>
        <end position="108"/>
    </location>
</feature>
<gene>
    <name evidence="2" type="ORF">EVJ58_g5022</name>
</gene>
<accession>A0A4Y9YE71</accession>
<dbReference type="InterPro" id="IPR036047">
    <property type="entry name" value="F-box-like_dom_sf"/>
</dbReference>
<name>A0A4Y9YE71_9APHY</name>
<dbReference type="Gene3D" id="1.20.1280.50">
    <property type="match status" value="1"/>
</dbReference>
<protein>
    <recommendedName>
        <fullName evidence="1">F-box domain-containing protein</fullName>
    </recommendedName>
</protein>
<proteinExistence type="predicted"/>
<dbReference type="SUPFAM" id="SSF81383">
    <property type="entry name" value="F-box domain"/>
    <property type="match status" value="1"/>
</dbReference>